<feature type="region of interest" description="Disordered" evidence="1">
    <location>
        <begin position="1"/>
        <end position="69"/>
    </location>
</feature>
<sequence length="109" mass="12704">MASSRTHTQVTPRRRESHGVQQEPPRWVEKFRPNSQERTSGDYDPTIREIARQRRPPLDKERTPEPNQECLPRAALNKALGEIREVMLQYSSCADPLESAARRERLRQA</sequence>
<name>A0A6D2HW84_9BRAS</name>
<reference evidence="2" key="1">
    <citation type="submission" date="2020-01" db="EMBL/GenBank/DDBJ databases">
        <authorList>
            <person name="Mishra B."/>
        </authorList>
    </citation>
    <scope>NUCLEOTIDE SEQUENCE [LARGE SCALE GENOMIC DNA]</scope>
</reference>
<evidence type="ECO:0000313" key="2">
    <source>
        <dbReference type="EMBL" id="CAA7021285.1"/>
    </source>
</evidence>
<gene>
    <name evidence="2" type="ORF">MERR_LOCUS8520</name>
</gene>
<dbReference type="AlphaFoldDB" id="A0A6D2HW84"/>
<protein>
    <submittedName>
        <fullName evidence="2">Uncharacterized protein</fullName>
    </submittedName>
</protein>
<feature type="compositionally biased region" description="Polar residues" evidence="1">
    <location>
        <begin position="1"/>
        <end position="11"/>
    </location>
</feature>
<evidence type="ECO:0000313" key="3">
    <source>
        <dbReference type="Proteomes" id="UP000467841"/>
    </source>
</evidence>
<accession>A0A6D2HW84</accession>
<comment type="caution">
    <text evidence="2">The sequence shown here is derived from an EMBL/GenBank/DDBJ whole genome shotgun (WGS) entry which is preliminary data.</text>
</comment>
<evidence type="ECO:0000256" key="1">
    <source>
        <dbReference type="SAM" id="MobiDB-lite"/>
    </source>
</evidence>
<organism evidence="2 3">
    <name type="scientific">Microthlaspi erraticum</name>
    <dbReference type="NCBI Taxonomy" id="1685480"/>
    <lineage>
        <taxon>Eukaryota</taxon>
        <taxon>Viridiplantae</taxon>
        <taxon>Streptophyta</taxon>
        <taxon>Embryophyta</taxon>
        <taxon>Tracheophyta</taxon>
        <taxon>Spermatophyta</taxon>
        <taxon>Magnoliopsida</taxon>
        <taxon>eudicotyledons</taxon>
        <taxon>Gunneridae</taxon>
        <taxon>Pentapetalae</taxon>
        <taxon>rosids</taxon>
        <taxon>malvids</taxon>
        <taxon>Brassicales</taxon>
        <taxon>Brassicaceae</taxon>
        <taxon>Coluteocarpeae</taxon>
        <taxon>Microthlaspi</taxon>
    </lineage>
</organism>
<proteinExistence type="predicted"/>
<dbReference type="Proteomes" id="UP000467841">
    <property type="component" value="Unassembled WGS sequence"/>
</dbReference>
<dbReference type="OrthoDB" id="1113053at2759"/>
<dbReference type="EMBL" id="CACVBM020000599">
    <property type="protein sequence ID" value="CAA7021285.1"/>
    <property type="molecule type" value="Genomic_DNA"/>
</dbReference>
<feature type="compositionally biased region" description="Basic and acidic residues" evidence="1">
    <location>
        <begin position="39"/>
        <end position="64"/>
    </location>
</feature>
<keyword evidence="3" id="KW-1185">Reference proteome</keyword>